<dbReference type="Proteomes" id="UP001501302">
    <property type="component" value="Unassembled WGS sequence"/>
</dbReference>
<feature type="transmembrane region" description="Helical" evidence="12">
    <location>
        <begin position="80"/>
        <end position="98"/>
    </location>
</feature>
<evidence type="ECO:0000313" key="13">
    <source>
        <dbReference type="EMBL" id="GAA4949827.1"/>
    </source>
</evidence>
<dbReference type="PROSITE" id="PS50283">
    <property type="entry name" value="NA_SOLUT_SYMP_3"/>
    <property type="match status" value="1"/>
</dbReference>
<dbReference type="InterPro" id="IPR038377">
    <property type="entry name" value="Na/Glc_symporter_sf"/>
</dbReference>
<feature type="transmembrane region" description="Helical" evidence="12">
    <location>
        <begin position="152"/>
        <end position="168"/>
    </location>
</feature>
<organism evidence="13 14">
    <name type="scientific">Algibacter agarivorans</name>
    <dbReference type="NCBI Taxonomy" id="1109741"/>
    <lineage>
        <taxon>Bacteria</taxon>
        <taxon>Pseudomonadati</taxon>
        <taxon>Bacteroidota</taxon>
        <taxon>Flavobacteriia</taxon>
        <taxon>Flavobacteriales</taxon>
        <taxon>Flavobacteriaceae</taxon>
        <taxon>Algibacter</taxon>
    </lineage>
</organism>
<accession>A0ABP9GQJ4</accession>
<sequence length="548" mass="60795">MNWLDYSIVIFYIIFFLGMGFFFKDNKDSKDYFLGGKSMGWFPLSLSTMATQLSAISFISAPAFVGLKLGGGMKWLTFEFAVPLAMIFIMIVIIPPLFRSGVVSIYEFVEKRFSTSTRLILSIVFQISRALGTGVMVYTIAIILQAVLDIDFVYTILIISIITIIYSWQGGMKAVVWGDAIQMIILFAGLIICLYFGWNLLQEHGGLTAGFDAERLQVIDYNLGIGEGSEYGLLPMIIGGFFLYASYYGCDQTQAQRMLSAKDEKTIRTLLLANGLLRFPVVLIYCIMGLVIGGLITLAPDFLEEIAMTTQKYFPDEYAAHGVKADLMVPVFIMKYLPHGLIGILMVGILSAAMSSLSSTVNSLSAVTVEDFFNRGKVKLTDKKYMIISKGSVVFWGAVCIASAFLFGGSKSAVIEIINAIGSVFYGPVLVTFFLAFFSKKVNHIGMNAAIISAVLINLVFSKTIQELFHIDLGFNIFWIWLNFTGVIIALVVAYSVSALTSKTEIKKISNFNVKITKKDFMIKEVYILLAFFVFIIILSYFLPALLS</sequence>
<evidence type="ECO:0000256" key="11">
    <source>
        <dbReference type="RuleBase" id="RU362091"/>
    </source>
</evidence>
<feature type="transmembrane region" description="Helical" evidence="12">
    <location>
        <begin position="336"/>
        <end position="354"/>
    </location>
</feature>
<dbReference type="EMBL" id="BAABJJ010000035">
    <property type="protein sequence ID" value="GAA4949827.1"/>
    <property type="molecule type" value="Genomic_DNA"/>
</dbReference>
<feature type="transmembrane region" description="Helical" evidence="12">
    <location>
        <begin position="180"/>
        <end position="198"/>
    </location>
</feature>
<feature type="transmembrane region" description="Helical" evidence="12">
    <location>
        <begin position="6"/>
        <end position="23"/>
    </location>
</feature>
<gene>
    <name evidence="13" type="ORF">GCM10023314_23980</name>
</gene>
<evidence type="ECO:0000256" key="7">
    <source>
        <dbReference type="ARBA" id="ARBA00023053"/>
    </source>
</evidence>
<feature type="transmembrane region" description="Helical" evidence="12">
    <location>
        <begin position="231"/>
        <end position="250"/>
    </location>
</feature>
<dbReference type="InterPro" id="IPR001734">
    <property type="entry name" value="Na/solute_symporter"/>
</dbReference>
<evidence type="ECO:0000256" key="1">
    <source>
        <dbReference type="ARBA" id="ARBA00004651"/>
    </source>
</evidence>
<dbReference type="PANTHER" id="PTHR42985:SF47">
    <property type="entry name" value="INTEGRAL MEMBRANE TRANSPORT PROTEIN"/>
    <property type="match status" value="1"/>
</dbReference>
<keyword evidence="9 12" id="KW-0472">Membrane</keyword>
<evidence type="ECO:0000256" key="2">
    <source>
        <dbReference type="ARBA" id="ARBA00006434"/>
    </source>
</evidence>
<dbReference type="RefSeq" id="WP_345192356.1">
    <property type="nucleotide sequence ID" value="NZ_BAABJJ010000035.1"/>
</dbReference>
<keyword evidence="4" id="KW-1003">Cell membrane</keyword>
<feature type="transmembrane region" description="Helical" evidence="12">
    <location>
        <begin position="521"/>
        <end position="543"/>
    </location>
</feature>
<evidence type="ECO:0000256" key="5">
    <source>
        <dbReference type="ARBA" id="ARBA00022692"/>
    </source>
</evidence>
<feature type="transmembrane region" description="Helical" evidence="12">
    <location>
        <begin position="385"/>
        <end position="407"/>
    </location>
</feature>
<reference evidence="14" key="1">
    <citation type="journal article" date="2019" name="Int. J. Syst. Evol. Microbiol.">
        <title>The Global Catalogue of Microorganisms (GCM) 10K type strain sequencing project: providing services to taxonomists for standard genome sequencing and annotation.</title>
        <authorList>
            <consortium name="The Broad Institute Genomics Platform"/>
            <consortium name="The Broad Institute Genome Sequencing Center for Infectious Disease"/>
            <person name="Wu L."/>
            <person name="Ma J."/>
        </authorList>
    </citation>
    <scope>NUCLEOTIDE SEQUENCE [LARGE SCALE GENOMIC DNA]</scope>
    <source>
        <strain evidence="14">JCM 18285</strain>
    </source>
</reference>
<keyword evidence="7" id="KW-0915">Sodium</keyword>
<keyword evidence="3" id="KW-0813">Transport</keyword>
<evidence type="ECO:0000256" key="4">
    <source>
        <dbReference type="ARBA" id="ARBA00022475"/>
    </source>
</evidence>
<dbReference type="PANTHER" id="PTHR42985">
    <property type="entry name" value="SODIUM-COUPLED MONOCARBOXYLATE TRANSPORTER"/>
    <property type="match status" value="1"/>
</dbReference>
<dbReference type="Gene3D" id="1.20.1730.10">
    <property type="entry name" value="Sodium/glucose cotransporter"/>
    <property type="match status" value="1"/>
</dbReference>
<comment type="similarity">
    <text evidence="2 11">Belongs to the sodium:solute symporter (SSF) (TC 2.A.21) family.</text>
</comment>
<evidence type="ECO:0000256" key="6">
    <source>
        <dbReference type="ARBA" id="ARBA00022989"/>
    </source>
</evidence>
<name>A0ABP9GQJ4_9FLAO</name>
<evidence type="ECO:0000256" key="8">
    <source>
        <dbReference type="ARBA" id="ARBA00023065"/>
    </source>
</evidence>
<evidence type="ECO:0000256" key="9">
    <source>
        <dbReference type="ARBA" id="ARBA00023136"/>
    </source>
</evidence>
<feature type="transmembrane region" description="Helical" evidence="12">
    <location>
        <begin position="119"/>
        <end position="146"/>
    </location>
</feature>
<keyword evidence="8" id="KW-0406">Ion transport</keyword>
<feature type="transmembrane region" description="Helical" evidence="12">
    <location>
        <begin position="413"/>
        <end position="438"/>
    </location>
</feature>
<protein>
    <submittedName>
        <fullName evidence="13">Sodium:solute symporter</fullName>
    </submittedName>
</protein>
<comment type="caution">
    <text evidence="13">The sequence shown here is derived from an EMBL/GenBank/DDBJ whole genome shotgun (WGS) entry which is preliminary data.</text>
</comment>
<keyword evidence="14" id="KW-1185">Reference proteome</keyword>
<feature type="transmembrane region" description="Helical" evidence="12">
    <location>
        <begin position="271"/>
        <end position="296"/>
    </location>
</feature>
<evidence type="ECO:0000256" key="12">
    <source>
        <dbReference type="SAM" id="Phobius"/>
    </source>
</evidence>
<dbReference type="InterPro" id="IPR051163">
    <property type="entry name" value="Sodium:Solute_Symporter_SSF"/>
</dbReference>
<keyword evidence="10" id="KW-0739">Sodium transport</keyword>
<keyword evidence="5 12" id="KW-0812">Transmembrane</keyword>
<feature type="transmembrane region" description="Helical" evidence="12">
    <location>
        <begin position="445"/>
        <end position="465"/>
    </location>
</feature>
<evidence type="ECO:0000313" key="14">
    <source>
        <dbReference type="Proteomes" id="UP001501302"/>
    </source>
</evidence>
<feature type="transmembrane region" description="Helical" evidence="12">
    <location>
        <begin position="44"/>
        <end position="65"/>
    </location>
</feature>
<keyword evidence="6 12" id="KW-1133">Transmembrane helix</keyword>
<evidence type="ECO:0000256" key="10">
    <source>
        <dbReference type="ARBA" id="ARBA00023201"/>
    </source>
</evidence>
<feature type="transmembrane region" description="Helical" evidence="12">
    <location>
        <begin position="477"/>
        <end position="500"/>
    </location>
</feature>
<evidence type="ECO:0000256" key="3">
    <source>
        <dbReference type="ARBA" id="ARBA00022448"/>
    </source>
</evidence>
<comment type="subcellular location">
    <subcellularLocation>
        <location evidence="1">Cell membrane</location>
        <topology evidence="1">Multi-pass membrane protein</topology>
    </subcellularLocation>
</comment>
<dbReference type="NCBIfam" id="TIGR00813">
    <property type="entry name" value="sss"/>
    <property type="match status" value="1"/>
</dbReference>
<dbReference type="Pfam" id="PF00474">
    <property type="entry name" value="SSF"/>
    <property type="match status" value="1"/>
</dbReference>
<proteinExistence type="inferred from homology"/>